<dbReference type="Gene3D" id="2.30.42.10">
    <property type="match status" value="1"/>
</dbReference>
<dbReference type="AlphaFoldDB" id="A0A923L7L7"/>
<feature type="transmembrane region" description="Helical" evidence="1">
    <location>
        <begin position="20"/>
        <end position="37"/>
    </location>
</feature>
<keyword evidence="1" id="KW-0812">Transmembrane</keyword>
<dbReference type="InterPro" id="IPR036034">
    <property type="entry name" value="PDZ_sf"/>
</dbReference>
<evidence type="ECO:0000256" key="1">
    <source>
        <dbReference type="SAM" id="Phobius"/>
    </source>
</evidence>
<feature type="transmembrane region" description="Helical" evidence="1">
    <location>
        <begin position="215"/>
        <end position="231"/>
    </location>
</feature>
<dbReference type="Proteomes" id="UP000637359">
    <property type="component" value="Unassembled WGS sequence"/>
</dbReference>
<dbReference type="InterPro" id="IPR041489">
    <property type="entry name" value="PDZ_6"/>
</dbReference>
<feature type="transmembrane region" description="Helical" evidence="1">
    <location>
        <begin position="84"/>
        <end position="101"/>
    </location>
</feature>
<dbReference type="Pfam" id="PF17820">
    <property type="entry name" value="PDZ_6"/>
    <property type="match status" value="1"/>
</dbReference>
<accession>A0A923L7L7</accession>
<organism evidence="3 4">
    <name type="scientific">Ornithinibacillus hominis</name>
    <dbReference type="NCBI Taxonomy" id="2763055"/>
    <lineage>
        <taxon>Bacteria</taxon>
        <taxon>Bacillati</taxon>
        <taxon>Bacillota</taxon>
        <taxon>Bacilli</taxon>
        <taxon>Bacillales</taxon>
        <taxon>Bacillaceae</taxon>
        <taxon>Ornithinibacillus</taxon>
    </lineage>
</organism>
<dbReference type="PROSITE" id="PS50106">
    <property type="entry name" value="PDZ"/>
    <property type="match status" value="1"/>
</dbReference>
<gene>
    <name evidence="3" type="ORF">H8S33_13825</name>
</gene>
<protein>
    <submittedName>
        <fullName evidence="3">PDZ domain-containing protein</fullName>
    </submittedName>
</protein>
<evidence type="ECO:0000259" key="2">
    <source>
        <dbReference type="PROSITE" id="PS50106"/>
    </source>
</evidence>
<keyword evidence="4" id="KW-1185">Reference proteome</keyword>
<feature type="transmembrane region" description="Helical" evidence="1">
    <location>
        <begin position="136"/>
        <end position="156"/>
    </location>
</feature>
<feature type="transmembrane region" description="Helical" evidence="1">
    <location>
        <begin position="185"/>
        <end position="203"/>
    </location>
</feature>
<sequence>MLQDWLLEFGKGIGKIFLNPLLYWSIVFITLVGIRRIKQERRDFGTKVFDIFSEWKGTIGFSIFIGLFYSVLTIAIGMVVTYDVLIILSIVTILLSLTLRFSFLSPSYTFGITFFVLMLFPLVADNVTFLPSLGEVNYSVIAILLALFLFVEAHFLSRIKIYETYLGLEKGARGSWIGKHLIKKFSIIPFFALVPAGLIEPFAPYWPFLSIGGENYALVLIPVVLGFEFVVRGSMPYKTANRIALQLLALAVLVLAIAIGSIFLPWLTIVAVIIAIIGREVLNYRHRSKDNARSYYFNHTNDGLKVLGVIPGSPADRLQILIGETVMKVNGNRIQSEDDLYEALQQTGSFFKVELLDHNGEVRFIQSAMYEGDHHELGLLFAGEPYRTN</sequence>
<dbReference type="InterPro" id="IPR001478">
    <property type="entry name" value="PDZ"/>
</dbReference>
<dbReference type="RefSeq" id="WP_186870591.1">
    <property type="nucleotide sequence ID" value="NZ_JACOOL010000010.1"/>
</dbReference>
<reference evidence="3" key="1">
    <citation type="submission" date="2020-08" db="EMBL/GenBank/DDBJ databases">
        <title>Genome public.</title>
        <authorList>
            <person name="Liu C."/>
            <person name="Sun Q."/>
        </authorList>
    </citation>
    <scope>NUCLEOTIDE SEQUENCE</scope>
    <source>
        <strain evidence="3">BX22</strain>
    </source>
</reference>
<feature type="transmembrane region" description="Helical" evidence="1">
    <location>
        <begin position="58"/>
        <end position="78"/>
    </location>
</feature>
<comment type="caution">
    <text evidence="3">The sequence shown here is derived from an EMBL/GenBank/DDBJ whole genome shotgun (WGS) entry which is preliminary data.</text>
</comment>
<keyword evidence="1" id="KW-0472">Membrane</keyword>
<feature type="transmembrane region" description="Helical" evidence="1">
    <location>
        <begin position="108"/>
        <end position="124"/>
    </location>
</feature>
<dbReference type="SUPFAM" id="SSF50156">
    <property type="entry name" value="PDZ domain-like"/>
    <property type="match status" value="1"/>
</dbReference>
<evidence type="ECO:0000313" key="4">
    <source>
        <dbReference type="Proteomes" id="UP000637359"/>
    </source>
</evidence>
<proteinExistence type="predicted"/>
<feature type="transmembrane region" description="Helical" evidence="1">
    <location>
        <begin position="266"/>
        <end position="284"/>
    </location>
</feature>
<feature type="domain" description="PDZ" evidence="2">
    <location>
        <begin position="303"/>
        <end position="359"/>
    </location>
</feature>
<name>A0A923L7L7_9BACI</name>
<dbReference type="EMBL" id="JACOOL010000010">
    <property type="protein sequence ID" value="MBC5637884.1"/>
    <property type="molecule type" value="Genomic_DNA"/>
</dbReference>
<keyword evidence="1" id="KW-1133">Transmembrane helix</keyword>
<evidence type="ECO:0000313" key="3">
    <source>
        <dbReference type="EMBL" id="MBC5637884.1"/>
    </source>
</evidence>